<comment type="caution">
    <text evidence="2">The sequence shown here is derived from an EMBL/GenBank/DDBJ whole genome shotgun (WGS) entry which is preliminary data.</text>
</comment>
<dbReference type="Proteomes" id="UP000281594">
    <property type="component" value="Unassembled WGS sequence"/>
</dbReference>
<evidence type="ECO:0000313" key="3">
    <source>
        <dbReference type="Proteomes" id="UP000281594"/>
    </source>
</evidence>
<gene>
    <name evidence="2" type="ORF">D3C57_119235</name>
</gene>
<name>A0A0A0NGM7_STRRN</name>
<reference evidence="2 3" key="1">
    <citation type="journal article" date="2018" name="J. Biol. Chem.">
        <title>Discovery of the actinoplanic acid pathway in Streptomyces rapamycinicus reveals a genetically conserved synergism with rapamycin.</title>
        <authorList>
            <person name="Mrak P."/>
            <person name="Krastel P."/>
            <person name="Pivk Lukancic P."/>
            <person name="Tao J."/>
            <person name="Pistorius D."/>
            <person name="Moore C.M."/>
        </authorList>
    </citation>
    <scope>NUCLEOTIDE SEQUENCE [LARGE SCALE GENOMIC DNA]</scope>
    <source>
        <strain evidence="2 3">NRRL 5491</strain>
    </source>
</reference>
<sequence length="92" mass="9865">MCRTLEPDSPGTDTEENGGGTERNPARALESEPSAGRWYLRESTSWGVGLCIVSGVLDAVAVLTQHEALAMVARALRAMGDRIVDAGQHRRS</sequence>
<accession>A0A0A0NGM7</accession>
<protein>
    <submittedName>
        <fullName evidence="2">Uncharacterized protein</fullName>
    </submittedName>
</protein>
<dbReference type="EMBL" id="QYCY01000001">
    <property type="protein sequence ID" value="RLV80550.1"/>
    <property type="molecule type" value="Genomic_DNA"/>
</dbReference>
<evidence type="ECO:0000313" key="2">
    <source>
        <dbReference type="EMBL" id="RLV80550.1"/>
    </source>
</evidence>
<evidence type="ECO:0000256" key="1">
    <source>
        <dbReference type="SAM" id="MobiDB-lite"/>
    </source>
</evidence>
<feature type="region of interest" description="Disordered" evidence="1">
    <location>
        <begin position="1"/>
        <end position="34"/>
    </location>
</feature>
<organism evidence="2 3">
    <name type="scientific">Streptomyces rapamycinicus (strain ATCC 29253 / DSM 41530 / NRRL 5491 / AYB-994)</name>
    <name type="common">Streptomyces hygroscopicus (strain ATCC 29253)</name>
    <dbReference type="NCBI Taxonomy" id="1343740"/>
    <lineage>
        <taxon>Bacteria</taxon>
        <taxon>Bacillati</taxon>
        <taxon>Actinomycetota</taxon>
        <taxon>Actinomycetes</taxon>
        <taxon>Kitasatosporales</taxon>
        <taxon>Streptomycetaceae</taxon>
        <taxon>Streptomyces</taxon>
        <taxon>Streptomyces violaceusniger group</taxon>
    </lineage>
</organism>
<dbReference type="STRING" id="1343740.M271_24360"/>
<dbReference type="eggNOG" id="ENOG5031YZT">
    <property type="taxonomic scope" value="Bacteria"/>
</dbReference>
<dbReference type="KEGG" id="src:M271_24360"/>
<proteinExistence type="predicted"/>
<dbReference type="AlphaFoldDB" id="A0A0A0NGM7"/>
<dbReference type="RefSeq" id="WP_020869810.1">
    <property type="nucleotide sequence ID" value="NZ_CP085193.1"/>
</dbReference>
<dbReference type="HOGENOM" id="CLU_2411981_0_0_11"/>